<dbReference type="GO" id="GO:0008379">
    <property type="term" value="F:thioredoxin peroxidase activity"/>
    <property type="evidence" value="ECO:0007669"/>
    <property type="project" value="InterPro"/>
</dbReference>
<protein>
    <recommendedName>
        <fullName evidence="6">Glutathione-dependent peroxiredoxin</fullName>
        <ecNumber evidence="6">1.11.1.27</ecNumber>
    </recommendedName>
</protein>
<feature type="domain" description="Thioredoxin" evidence="7">
    <location>
        <begin position="3"/>
        <end position="167"/>
    </location>
</feature>
<organism evidence="8 9">
    <name type="scientific">Candidatus Paenalcaligenes intestinipullorum</name>
    <dbReference type="NCBI Taxonomy" id="2838718"/>
    <lineage>
        <taxon>Bacteria</taxon>
        <taxon>Pseudomonadati</taxon>
        <taxon>Pseudomonadota</taxon>
        <taxon>Betaproteobacteria</taxon>
        <taxon>Burkholderiales</taxon>
        <taxon>Alcaligenaceae</taxon>
        <taxon>Paenalcaligenes</taxon>
    </lineage>
</organism>
<keyword evidence="1 6" id="KW-0575">Peroxidase</keyword>
<comment type="function">
    <text evidence="6">Thiol-specific peroxidase that catalyzes the reduction of hydrogen peroxide and organic hydroperoxides to water and alcohols, respectively. Plays a role in cell protection against oxidative stress by detoxifying peroxides.</text>
</comment>
<reference evidence="8" key="2">
    <citation type="submission" date="2021-04" db="EMBL/GenBank/DDBJ databases">
        <authorList>
            <person name="Gilroy R."/>
        </authorList>
    </citation>
    <scope>NUCLEOTIDE SEQUENCE</scope>
    <source>
        <strain evidence="8">9264</strain>
    </source>
</reference>
<dbReference type="GO" id="GO:0045454">
    <property type="term" value="P:cell redox homeostasis"/>
    <property type="evidence" value="ECO:0007669"/>
    <property type="project" value="TreeGrafter"/>
</dbReference>
<keyword evidence="3 6" id="KW-0560">Oxidoreductase</keyword>
<sequence length="167" mass="17549">MTIKIGDKAPDATLAEYIDVPTDVCGVGPNAFQAAEALAGKTVALFAVPGAFTPTCSEQHLPGFIAKADEFKGKGVDEIWCMSVNDPFVMGAWGTQQKAAGKVRLIADGNGEWTKKLGLELDLTKLGLGVRSQRFSALIVDGVVKQLNVDEGGALEKSDADTLLGQL</sequence>
<comment type="similarity">
    <text evidence="6">Belongs to the peroxiredoxin family. Prx5 subfamily.</text>
</comment>
<evidence type="ECO:0000256" key="4">
    <source>
        <dbReference type="ARBA" id="ARBA00023284"/>
    </source>
</evidence>
<evidence type="ECO:0000259" key="7">
    <source>
        <dbReference type="PROSITE" id="PS51352"/>
    </source>
</evidence>
<dbReference type="InterPro" id="IPR037944">
    <property type="entry name" value="PRX5-like"/>
</dbReference>
<dbReference type="AlphaFoldDB" id="A0A9D2RHA1"/>
<dbReference type="PROSITE" id="PS51352">
    <property type="entry name" value="THIOREDOXIN_2"/>
    <property type="match status" value="1"/>
</dbReference>
<keyword evidence="4 6" id="KW-0676">Redox-active center</keyword>
<dbReference type="FunFam" id="3.40.30.10:FF:000020">
    <property type="entry name" value="Peroxiredoxin"/>
    <property type="match status" value="1"/>
</dbReference>
<evidence type="ECO:0000256" key="1">
    <source>
        <dbReference type="ARBA" id="ARBA00022559"/>
    </source>
</evidence>
<dbReference type="Proteomes" id="UP000823889">
    <property type="component" value="Unassembled WGS sequence"/>
</dbReference>
<evidence type="ECO:0000256" key="3">
    <source>
        <dbReference type="ARBA" id="ARBA00023002"/>
    </source>
</evidence>
<name>A0A9D2RHA1_9BURK</name>
<dbReference type="PANTHER" id="PTHR10430:SF16">
    <property type="entry name" value="PEROXIREDOXIN-5, MITOCHONDRIAL"/>
    <property type="match status" value="1"/>
</dbReference>
<gene>
    <name evidence="8" type="ORF">H9906_02130</name>
</gene>
<evidence type="ECO:0000256" key="5">
    <source>
        <dbReference type="PIRSR" id="PIRSR637944-1"/>
    </source>
</evidence>
<evidence type="ECO:0000256" key="6">
    <source>
        <dbReference type="RuleBase" id="RU366011"/>
    </source>
</evidence>
<evidence type="ECO:0000256" key="2">
    <source>
        <dbReference type="ARBA" id="ARBA00022862"/>
    </source>
</evidence>
<dbReference type="SUPFAM" id="SSF52833">
    <property type="entry name" value="Thioredoxin-like"/>
    <property type="match status" value="1"/>
</dbReference>
<proteinExistence type="inferred from homology"/>
<accession>A0A9D2RHA1</accession>
<dbReference type="EC" id="1.11.1.27" evidence="6"/>
<dbReference type="InterPro" id="IPR036249">
    <property type="entry name" value="Thioredoxin-like_sf"/>
</dbReference>
<dbReference type="PANTHER" id="PTHR10430">
    <property type="entry name" value="PEROXIREDOXIN"/>
    <property type="match status" value="1"/>
</dbReference>
<dbReference type="InterPro" id="IPR013740">
    <property type="entry name" value="Redoxin"/>
</dbReference>
<comment type="caution">
    <text evidence="8">The sequence shown here is derived from an EMBL/GenBank/DDBJ whole genome shotgun (WGS) entry which is preliminary data.</text>
</comment>
<dbReference type="Gene3D" id="3.40.30.10">
    <property type="entry name" value="Glutaredoxin"/>
    <property type="match status" value="1"/>
</dbReference>
<dbReference type="EMBL" id="DWUQ01000040">
    <property type="protein sequence ID" value="HJD43810.1"/>
    <property type="molecule type" value="Genomic_DNA"/>
</dbReference>
<dbReference type="InterPro" id="IPR013766">
    <property type="entry name" value="Thioredoxin_domain"/>
</dbReference>
<dbReference type="GO" id="GO:0034599">
    <property type="term" value="P:cellular response to oxidative stress"/>
    <property type="evidence" value="ECO:0007669"/>
    <property type="project" value="InterPro"/>
</dbReference>
<evidence type="ECO:0000313" key="8">
    <source>
        <dbReference type="EMBL" id="HJD43810.1"/>
    </source>
</evidence>
<feature type="active site" description="Cysteine sulfenic acid (-SOH) intermediate" evidence="5">
    <location>
        <position position="56"/>
    </location>
</feature>
<dbReference type="GO" id="GO:0042744">
    <property type="term" value="P:hydrogen peroxide catabolic process"/>
    <property type="evidence" value="ECO:0007669"/>
    <property type="project" value="TreeGrafter"/>
</dbReference>
<comment type="catalytic activity">
    <reaction evidence="6">
        <text>a hydroperoxide + 2 glutathione = an alcohol + glutathione disulfide + H2O</text>
        <dbReference type="Rhea" id="RHEA:62632"/>
        <dbReference type="ChEBI" id="CHEBI:15377"/>
        <dbReference type="ChEBI" id="CHEBI:30879"/>
        <dbReference type="ChEBI" id="CHEBI:35924"/>
        <dbReference type="ChEBI" id="CHEBI:57925"/>
        <dbReference type="ChEBI" id="CHEBI:58297"/>
        <dbReference type="EC" id="1.11.1.27"/>
    </reaction>
</comment>
<dbReference type="GO" id="GO:0005737">
    <property type="term" value="C:cytoplasm"/>
    <property type="evidence" value="ECO:0007669"/>
    <property type="project" value="TreeGrafter"/>
</dbReference>
<reference evidence="8" key="1">
    <citation type="journal article" date="2021" name="PeerJ">
        <title>Extensive microbial diversity within the chicken gut microbiome revealed by metagenomics and culture.</title>
        <authorList>
            <person name="Gilroy R."/>
            <person name="Ravi A."/>
            <person name="Getino M."/>
            <person name="Pursley I."/>
            <person name="Horton D.L."/>
            <person name="Alikhan N.F."/>
            <person name="Baker D."/>
            <person name="Gharbi K."/>
            <person name="Hall N."/>
            <person name="Watson M."/>
            <person name="Adriaenssens E.M."/>
            <person name="Foster-Nyarko E."/>
            <person name="Jarju S."/>
            <person name="Secka A."/>
            <person name="Antonio M."/>
            <person name="Oren A."/>
            <person name="Chaudhuri R.R."/>
            <person name="La Ragione R."/>
            <person name="Hildebrand F."/>
            <person name="Pallen M.J."/>
        </authorList>
    </citation>
    <scope>NUCLEOTIDE SEQUENCE</scope>
    <source>
        <strain evidence="8">9264</strain>
    </source>
</reference>
<evidence type="ECO:0000313" key="9">
    <source>
        <dbReference type="Proteomes" id="UP000823889"/>
    </source>
</evidence>
<dbReference type="Pfam" id="PF08534">
    <property type="entry name" value="Redoxin"/>
    <property type="match status" value="1"/>
</dbReference>
<dbReference type="CDD" id="cd03013">
    <property type="entry name" value="PRX5_like"/>
    <property type="match status" value="1"/>
</dbReference>
<keyword evidence="2 6" id="KW-0049">Antioxidant</keyword>